<name>A0A173GEY2_9CAUD</name>
<sequence>MSAPEEFDMDDLESLDLEGAEKAAEEKAAGGGEALSDGEADCEGCKI</sequence>
<feature type="compositionally biased region" description="Acidic residues" evidence="1">
    <location>
        <begin position="1"/>
        <end position="18"/>
    </location>
</feature>
<feature type="compositionally biased region" description="Basic and acidic residues" evidence="1">
    <location>
        <begin position="19"/>
        <end position="28"/>
    </location>
</feature>
<protein>
    <submittedName>
        <fullName evidence="2">Uncharacterized protein</fullName>
    </submittedName>
</protein>
<proteinExistence type="predicted"/>
<dbReference type="Proteomes" id="UP000224360">
    <property type="component" value="Segment"/>
</dbReference>
<dbReference type="EMBL" id="KU886225">
    <property type="protein sequence ID" value="ANH52210.1"/>
    <property type="molecule type" value="Genomic_DNA"/>
</dbReference>
<gene>
    <name evidence="2" type="ORF">DM_112</name>
</gene>
<evidence type="ECO:0000256" key="1">
    <source>
        <dbReference type="SAM" id="MobiDB-lite"/>
    </source>
</evidence>
<feature type="region of interest" description="Disordered" evidence="1">
    <location>
        <begin position="1"/>
        <end position="47"/>
    </location>
</feature>
<evidence type="ECO:0000313" key="3">
    <source>
        <dbReference type="Proteomes" id="UP000224360"/>
    </source>
</evidence>
<reference evidence="3" key="1">
    <citation type="submission" date="2016-03" db="EMBL/GenBank/DDBJ databases">
        <authorList>
            <person name="Sharma R."/>
            <person name="Jensen G.L."/>
            <person name="Kruger J.L."/>
            <person name="Esplin I.N.D."/>
            <person name="Jarvis T.M."/>
            <person name="Merrill B.D."/>
            <person name="Schoenhals J."/>
            <person name="Breakwell D.P."/>
            <person name="Hope S."/>
            <person name="Grose J.H."/>
        </authorList>
    </citation>
    <scope>NUCLEOTIDE SEQUENCE [LARGE SCALE GENOMIC DNA]</scope>
</reference>
<accession>A0A173GEY2</accession>
<organism evidence="2 3">
    <name type="scientific">Erwinia phage vB_EamM_Deimos-Minion</name>
    <dbReference type="NCBI Taxonomy" id="1815986"/>
    <lineage>
        <taxon>Viruses</taxon>
        <taxon>Duplodnaviria</taxon>
        <taxon>Heunggongvirae</taxon>
        <taxon>Uroviricota</taxon>
        <taxon>Caudoviricetes</taxon>
        <taxon>Chimalliviridae</taxon>
        <taxon>Agricanvirus</taxon>
        <taxon>Agricanvirus deimos</taxon>
    </lineage>
</organism>
<feature type="compositionally biased region" description="Acidic residues" evidence="1">
    <location>
        <begin position="36"/>
        <end position="47"/>
    </location>
</feature>
<keyword evidence="3" id="KW-1185">Reference proteome</keyword>
<evidence type="ECO:0000313" key="2">
    <source>
        <dbReference type="EMBL" id="ANH52210.1"/>
    </source>
</evidence>